<proteinExistence type="inferred from homology"/>
<sequence>MSSKVVLIFGYGPRIGVAVARAFASRGYKVAVVSRSDKAADTPADYLSIKADLSNAYNVEDVFTEAVKGFAELPSDASKTFIYTSNKLHIMTLEPLISMGMGKSASAHMIHYLSGAYKSSGYKFYHTDERLSDGEPAYDKLDAEAHADYYIQLAEEKDQGPWNATFVKGKGYVKFDENPIHGGRFPGA</sequence>
<dbReference type="OrthoDB" id="5336600at2759"/>
<gene>
    <name evidence="3" type="ORF">THARTR1_04051</name>
</gene>
<dbReference type="InterPro" id="IPR036291">
    <property type="entry name" value="NAD(P)-bd_dom_sf"/>
</dbReference>
<protein>
    <recommendedName>
        <fullName evidence="5">Short-chain dehydrogenase</fullName>
    </recommendedName>
</protein>
<evidence type="ECO:0000256" key="1">
    <source>
        <dbReference type="ARBA" id="ARBA00006484"/>
    </source>
</evidence>
<organism evidence="3 4">
    <name type="scientific">Trichoderma harzianum</name>
    <name type="common">Hypocrea lixii</name>
    <dbReference type="NCBI Taxonomy" id="5544"/>
    <lineage>
        <taxon>Eukaryota</taxon>
        <taxon>Fungi</taxon>
        <taxon>Dikarya</taxon>
        <taxon>Ascomycota</taxon>
        <taxon>Pezizomycotina</taxon>
        <taxon>Sordariomycetes</taxon>
        <taxon>Hypocreomycetidae</taxon>
        <taxon>Hypocreales</taxon>
        <taxon>Hypocreaceae</taxon>
        <taxon>Trichoderma</taxon>
    </lineage>
</organism>
<name>A0A2K0UDH9_TRIHA</name>
<dbReference type="PANTHER" id="PTHR43669">
    <property type="entry name" value="5-KETO-D-GLUCONATE 5-REDUCTASE"/>
    <property type="match status" value="1"/>
</dbReference>
<dbReference type="PANTHER" id="PTHR43669:SF4">
    <property type="entry name" value="SHORT-CHAIN DEHYDROGENASE"/>
    <property type="match status" value="1"/>
</dbReference>
<evidence type="ECO:0000313" key="4">
    <source>
        <dbReference type="Proteomes" id="UP000236290"/>
    </source>
</evidence>
<reference evidence="3 4" key="1">
    <citation type="submission" date="2017-02" db="EMBL/GenBank/DDBJ databases">
        <title>Genomes of Trichoderma spp. with biocontrol activity.</title>
        <authorList>
            <person name="Gardiner D."/>
            <person name="Kazan K."/>
            <person name="Vos C."/>
            <person name="Harvey P."/>
        </authorList>
    </citation>
    <scope>NUCLEOTIDE SEQUENCE [LARGE SCALE GENOMIC DNA]</scope>
    <source>
        <strain evidence="3 4">Tr1</strain>
    </source>
</reference>
<dbReference type="Proteomes" id="UP000236290">
    <property type="component" value="Unassembled WGS sequence"/>
</dbReference>
<dbReference type="SUPFAM" id="SSF51735">
    <property type="entry name" value="NAD(P)-binding Rossmann-fold domains"/>
    <property type="match status" value="1"/>
</dbReference>
<evidence type="ECO:0000313" key="3">
    <source>
        <dbReference type="EMBL" id="PNP55831.1"/>
    </source>
</evidence>
<dbReference type="AlphaFoldDB" id="A0A2K0UDH9"/>
<evidence type="ECO:0000256" key="2">
    <source>
        <dbReference type="ARBA" id="ARBA00023002"/>
    </source>
</evidence>
<dbReference type="EMBL" id="MTYI01000050">
    <property type="protein sequence ID" value="PNP55831.1"/>
    <property type="molecule type" value="Genomic_DNA"/>
</dbReference>
<accession>A0A2K0UDH9</accession>
<dbReference type="GO" id="GO:0016491">
    <property type="term" value="F:oxidoreductase activity"/>
    <property type="evidence" value="ECO:0007669"/>
    <property type="project" value="UniProtKB-KW"/>
</dbReference>
<evidence type="ECO:0008006" key="5">
    <source>
        <dbReference type="Google" id="ProtNLM"/>
    </source>
</evidence>
<comment type="caution">
    <text evidence="3">The sequence shown here is derived from an EMBL/GenBank/DDBJ whole genome shotgun (WGS) entry which is preliminary data.</text>
</comment>
<keyword evidence="2" id="KW-0560">Oxidoreductase</keyword>
<comment type="similarity">
    <text evidence="1">Belongs to the short-chain dehydrogenases/reductases (SDR) family.</text>
</comment>
<dbReference type="Gene3D" id="3.40.50.720">
    <property type="entry name" value="NAD(P)-binding Rossmann-like Domain"/>
    <property type="match status" value="1"/>
</dbReference>